<name>A0A0P1ES07_9RHOB</name>
<evidence type="ECO:0008006" key="4">
    <source>
        <dbReference type="Google" id="ProtNLM"/>
    </source>
</evidence>
<proteinExistence type="predicted"/>
<dbReference type="EMBL" id="CYPW01000027">
    <property type="protein sequence ID" value="CUH53307.1"/>
    <property type="molecule type" value="Genomic_DNA"/>
</dbReference>
<gene>
    <name evidence="2" type="ORF">SHM7688_02761</name>
</gene>
<keyword evidence="3" id="KW-1185">Reference proteome</keyword>
<organism evidence="2 3">
    <name type="scientific">Shimia marina</name>
    <dbReference type="NCBI Taxonomy" id="321267"/>
    <lineage>
        <taxon>Bacteria</taxon>
        <taxon>Pseudomonadati</taxon>
        <taxon>Pseudomonadota</taxon>
        <taxon>Alphaproteobacteria</taxon>
        <taxon>Rhodobacterales</taxon>
        <taxon>Roseobacteraceae</taxon>
    </lineage>
</organism>
<dbReference type="STRING" id="321267.SHM7688_02761"/>
<sequence length="181" mass="20451">MMRILNRLLCVLAAVFLAGCVAVPDEALLPDQVGLAQAIVALDPAVDPEEAARVAQISYSYSLQLREEYNVTDGPLLHNAKVNQGLRPRGLCWQWADDLEARLWQEDLKTLTLHRAIANHDNIRIEHSTVVISAKGDSMAEGIVLDPWRYGGRLYWSEVVEDSRYNWEERAQVFALKKARQ</sequence>
<dbReference type="Proteomes" id="UP000054823">
    <property type="component" value="Unassembled WGS sequence"/>
</dbReference>
<dbReference type="AlphaFoldDB" id="A0A0P1ES07"/>
<evidence type="ECO:0000313" key="2">
    <source>
        <dbReference type="EMBL" id="CUH53307.1"/>
    </source>
</evidence>
<evidence type="ECO:0000313" key="3">
    <source>
        <dbReference type="Proteomes" id="UP000054823"/>
    </source>
</evidence>
<evidence type="ECO:0000256" key="1">
    <source>
        <dbReference type="SAM" id="SignalP"/>
    </source>
</evidence>
<dbReference type="PROSITE" id="PS51257">
    <property type="entry name" value="PROKAR_LIPOPROTEIN"/>
    <property type="match status" value="1"/>
</dbReference>
<feature type="signal peptide" evidence="1">
    <location>
        <begin position="1"/>
        <end position="27"/>
    </location>
</feature>
<accession>A0A0P1ES07</accession>
<keyword evidence="1" id="KW-0732">Signal</keyword>
<reference evidence="2 3" key="1">
    <citation type="submission" date="2015-09" db="EMBL/GenBank/DDBJ databases">
        <authorList>
            <consortium name="Swine Surveillance"/>
        </authorList>
    </citation>
    <scope>NUCLEOTIDE SEQUENCE [LARGE SCALE GENOMIC DNA]</scope>
    <source>
        <strain evidence="2 3">CECT 7688</strain>
    </source>
</reference>
<feature type="chain" id="PRO_5006061842" description="Lipoprotein" evidence="1">
    <location>
        <begin position="28"/>
        <end position="181"/>
    </location>
</feature>
<protein>
    <recommendedName>
        <fullName evidence="4">Lipoprotein</fullName>
    </recommendedName>
</protein>